<dbReference type="Proteomes" id="UP000215914">
    <property type="component" value="Chromosome 6"/>
</dbReference>
<dbReference type="EMBL" id="CM007895">
    <property type="protein sequence ID" value="OTG22964.1"/>
    <property type="molecule type" value="Genomic_DNA"/>
</dbReference>
<protein>
    <submittedName>
        <fullName evidence="3">Putative BPG-independent PGAM</fullName>
    </submittedName>
</protein>
<dbReference type="GO" id="GO:0004619">
    <property type="term" value="F:phosphoglycerate mutase activity"/>
    <property type="evidence" value="ECO:0007669"/>
    <property type="project" value="UniProtKB-EC"/>
</dbReference>
<evidence type="ECO:0000313" key="3">
    <source>
        <dbReference type="EMBL" id="OTG22964.1"/>
    </source>
</evidence>
<organism evidence="3 4">
    <name type="scientific">Helianthus annuus</name>
    <name type="common">Common sunflower</name>
    <dbReference type="NCBI Taxonomy" id="4232"/>
    <lineage>
        <taxon>Eukaryota</taxon>
        <taxon>Viridiplantae</taxon>
        <taxon>Streptophyta</taxon>
        <taxon>Embryophyta</taxon>
        <taxon>Tracheophyta</taxon>
        <taxon>Spermatophyta</taxon>
        <taxon>Magnoliopsida</taxon>
        <taxon>eudicotyledons</taxon>
        <taxon>Gunneridae</taxon>
        <taxon>Pentapetalae</taxon>
        <taxon>asterids</taxon>
        <taxon>campanulids</taxon>
        <taxon>Asterales</taxon>
        <taxon>Asteraceae</taxon>
        <taxon>Asteroideae</taxon>
        <taxon>Heliantheae alliance</taxon>
        <taxon>Heliantheae</taxon>
        <taxon>Helianthus</taxon>
    </lineage>
</organism>
<sequence length="425" mass="47576">MSGVDVHSRLDQLQLLLKGASEHDAKRIRVHVLTDGRDVVDGSSVGFAETLEKVLAELRGKGIDAQVASGNVLLEFIVAVVWQLVEAALGDEGLLELTKERTHKWNVPQDMEIEKRNKILQGRNTVMAVELIGLFLQNQITSRILLLARRNMPTHWRSLVQDIEVLAVNSSALRNSKVMTPETLLHELFARNSHINVFICWYLSESQNVKPTHGPQVGKLLTGLACSKYTASFQDFEPTAQQFSSDTNKSHTGSTLADQNLDDTDIKYSNHGLVIEPLATVPTSVAKARRADTKNACGSDINAVLKQEGSYLVLLLHRLLVRNLFRSENPTSYLFNRASRSCQLKNITACLTYSQSDEIEKLNLVIKELVKEKDEEKEKFNGIIAGLLADKEKDKVDKDALLDRMSQIEAMLTATVRRYAINTWF</sequence>
<evidence type="ECO:0000259" key="2">
    <source>
        <dbReference type="Pfam" id="PF06415"/>
    </source>
</evidence>
<dbReference type="SUPFAM" id="SSF64158">
    <property type="entry name" value="2,3-Bisphosphoglycerate-independent phosphoglycerate mutase, substrate-binding domain"/>
    <property type="match status" value="1"/>
</dbReference>
<dbReference type="Pfam" id="PF06415">
    <property type="entry name" value="iPGM_N"/>
    <property type="match status" value="1"/>
</dbReference>
<accession>A0A251UIQ2</accession>
<feature type="domain" description="BPG-independent PGAM N-terminal" evidence="2">
    <location>
        <begin position="2"/>
        <end position="61"/>
    </location>
</feature>
<dbReference type="GO" id="GO:0005737">
    <property type="term" value="C:cytoplasm"/>
    <property type="evidence" value="ECO:0007669"/>
    <property type="project" value="InterPro"/>
</dbReference>
<dbReference type="Gene3D" id="3.40.1450.10">
    <property type="entry name" value="BPG-independent phosphoglycerate mutase, domain B"/>
    <property type="match status" value="1"/>
</dbReference>
<evidence type="ECO:0000313" key="4">
    <source>
        <dbReference type="Proteomes" id="UP000215914"/>
    </source>
</evidence>
<dbReference type="GO" id="GO:2000762">
    <property type="term" value="P:regulation of phenylpropanoid metabolic process"/>
    <property type="evidence" value="ECO:0007669"/>
    <property type="project" value="InterPro"/>
</dbReference>
<dbReference type="GO" id="GO:0016592">
    <property type="term" value="C:mediator complex"/>
    <property type="evidence" value="ECO:0007669"/>
    <property type="project" value="InterPro"/>
</dbReference>
<dbReference type="PANTHER" id="PTHR33739">
    <property type="entry name" value="OS07G0681500 PROTEIN"/>
    <property type="match status" value="1"/>
</dbReference>
<dbReference type="PANTHER" id="PTHR33739:SF5">
    <property type="entry name" value="MEDIATOR OF RNA POLYMERASE II TRANSCRIPTION SUBUNIT 33A"/>
    <property type="match status" value="1"/>
</dbReference>
<evidence type="ECO:0000256" key="1">
    <source>
        <dbReference type="ARBA" id="ARBA00000370"/>
    </source>
</evidence>
<proteinExistence type="predicted"/>
<dbReference type="InterPro" id="IPR039638">
    <property type="entry name" value="MED33A/B"/>
</dbReference>
<reference evidence="4" key="1">
    <citation type="journal article" date="2017" name="Nature">
        <title>The sunflower genome provides insights into oil metabolism, flowering and Asterid evolution.</title>
        <authorList>
            <person name="Badouin H."/>
            <person name="Gouzy J."/>
            <person name="Grassa C.J."/>
            <person name="Murat F."/>
            <person name="Staton S.E."/>
            <person name="Cottret L."/>
            <person name="Lelandais-Briere C."/>
            <person name="Owens G.L."/>
            <person name="Carrere S."/>
            <person name="Mayjonade B."/>
            <person name="Legrand L."/>
            <person name="Gill N."/>
            <person name="Kane N.C."/>
            <person name="Bowers J.E."/>
            <person name="Hubner S."/>
            <person name="Bellec A."/>
            <person name="Berard A."/>
            <person name="Berges H."/>
            <person name="Blanchet N."/>
            <person name="Boniface M.C."/>
            <person name="Brunel D."/>
            <person name="Catrice O."/>
            <person name="Chaidir N."/>
            <person name="Claudel C."/>
            <person name="Donnadieu C."/>
            <person name="Faraut T."/>
            <person name="Fievet G."/>
            <person name="Helmstetter N."/>
            <person name="King M."/>
            <person name="Knapp S.J."/>
            <person name="Lai Z."/>
            <person name="Le Paslier M.C."/>
            <person name="Lippi Y."/>
            <person name="Lorenzon L."/>
            <person name="Mandel J.R."/>
            <person name="Marage G."/>
            <person name="Marchand G."/>
            <person name="Marquand E."/>
            <person name="Bret-Mestries E."/>
            <person name="Morien E."/>
            <person name="Nambeesan S."/>
            <person name="Nguyen T."/>
            <person name="Pegot-Espagnet P."/>
            <person name="Pouilly N."/>
            <person name="Raftis F."/>
            <person name="Sallet E."/>
            <person name="Schiex T."/>
            <person name="Thomas J."/>
            <person name="Vandecasteele C."/>
            <person name="Vares D."/>
            <person name="Vear F."/>
            <person name="Vautrin S."/>
            <person name="Crespi M."/>
            <person name="Mangin B."/>
            <person name="Burke J.M."/>
            <person name="Salse J."/>
            <person name="Munos S."/>
            <person name="Vincourt P."/>
            <person name="Rieseberg L.H."/>
            <person name="Langlade N.B."/>
        </authorList>
    </citation>
    <scope>NUCLEOTIDE SEQUENCE [LARGE SCALE GENOMIC DNA]</scope>
    <source>
        <strain evidence="4">cv. SF193</strain>
    </source>
</reference>
<keyword evidence="4" id="KW-1185">Reference proteome</keyword>
<dbReference type="InterPro" id="IPR011258">
    <property type="entry name" value="BPG-indep_PGM_N"/>
</dbReference>
<dbReference type="InParanoid" id="A0A251UIQ2"/>
<dbReference type="STRING" id="4232.A0A251UIQ2"/>
<gene>
    <name evidence="3" type="ORF">HannXRQ_Chr06g0177151</name>
</gene>
<comment type="catalytic activity">
    <reaction evidence="1">
        <text>(2R)-2-phosphoglycerate = (2R)-3-phosphoglycerate</text>
        <dbReference type="Rhea" id="RHEA:15901"/>
        <dbReference type="ChEBI" id="CHEBI:58272"/>
        <dbReference type="ChEBI" id="CHEBI:58289"/>
        <dbReference type="EC" id="5.4.2.12"/>
    </reaction>
</comment>
<dbReference type="GO" id="GO:0006007">
    <property type="term" value="P:glucose catabolic process"/>
    <property type="evidence" value="ECO:0007669"/>
    <property type="project" value="InterPro"/>
</dbReference>
<name>A0A251UIQ2_HELAN</name>
<dbReference type="GO" id="GO:0030145">
    <property type="term" value="F:manganese ion binding"/>
    <property type="evidence" value="ECO:0007669"/>
    <property type="project" value="InterPro"/>
</dbReference>
<dbReference type="InterPro" id="IPR036646">
    <property type="entry name" value="PGAM_B_sf"/>
</dbReference>
<dbReference type="AlphaFoldDB" id="A0A251UIQ2"/>